<gene>
    <name evidence="2" type="ORF">BKA23_3541</name>
</gene>
<dbReference type="Proteomes" id="UP000318297">
    <property type="component" value="Unassembled WGS sequence"/>
</dbReference>
<evidence type="ECO:0000256" key="1">
    <source>
        <dbReference type="SAM" id="Phobius"/>
    </source>
</evidence>
<evidence type="ECO:0000313" key="2">
    <source>
        <dbReference type="EMBL" id="TWE06891.1"/>
    </source>
</evidence>
<keyword evidence="1" id="KW-0472">Membrane</keyword>
<reference evidence="2 3" key="1">
    <citation type="submission" date="2019-06" db="EMBL/GenBank/DDBJ databases">
        <title>Sequencing the genomes of 1000 actinobacteria strains.</title>
        <authorList>
            <person name="Klenk H.-P."/>
        </authorList>
    </citation>
    <scope>NUCLEOTIDE SEQUENCE [LARGE SCALE GENOMIC DNA]</scope>
    <source>
        <strain evidence="2 3">DSM 19560</strain>
    </source>
</reference>
<dbReference type="RefSeq" id="WP_145230884.1">
    <property type="nucleotide sequence ID" value="NZ_VIVQ01000007.1"/>
</dbReference>
<dbReference type="OrthoDB" id="5149428at2"/>
<name>A0A561DU61_9MICO</name>
<dbReference type="AlphaFoldDB" id="A0A561DU61"/>
<keyword evidence="3" id="KW-1185">Reference proteome</keyword>
<feature type="transmembrane region" description="Helical" evidence="1">
    <location>
        <begin position="5"/>
        <end position="21"/>
    </location>
</feature>
<organism evidence="2 3">
    <name type="scientific">Rudaeicoccus suwonensis</name>
    <dbReference type="NCBI Taxonomy" id="657409"/>
    <lineage>
        <taxon>Bacteria</taxon>
        <taxon>Bacillati</taxon>
        <taxon>Actinomycetota</taxon>
        <taxon>Actinomycetes</taxon>
        <taxon>Micrococcales</taxon>
        <taxon>Dermacoccaceae</taxon>
        <taxon>Rudaeicoccus</taxon>
    </lineage>
</organism>
<feature type="transmembrane region" description="Helical" evidence="1">
    <location>
        <begin position="27"/>
        <end position="45"/>
    </location>
</feature>
<comment type="caution">
    <text evidence="2">The sequence shown here is derived from an EMBL/GenBank/DDBJ whole genome shotgun (WGS) entry which is preliminary data.</text>
</comment>
<dbReference type="EMBL" id="VIVQ01000007">
    <property type="protein sequence ID" value="TWE06891.1"/>
    <property type="molecule type" value="Genomic_DNA"/>
</dbReference>
<evidence type="ECO:0000313" key="3">
    <source>
        <dbReference type="Proteomes" id="UP000318297"/>
    </source>
</evidence>
<protein>
    <submittedName>
        <fullName evidence="2">Uncharacterized protein DUF4229</fullName>
    </submittedName>
</protein>
<proteinExistence type="predicted"/>
<accession>A0A561DU61</accession>
<sequence>MVRYSIWRILIFFIVLLALYAATLRGWTLLVASAAVSLVVSFFALRGPRERFATQIEGKVAERQKRADAMRTAEDFDDED</sequence>
<keyword evidence="1" id="KW-0812">Transmembrane</keyword>
<keyword evidence="1" id="KW-1133">Transmembrane helix</keyword>